<dbReference type="OrthoDB" id="3727779at2"/>
<dbReference type="CDD" id="cd00586">
    <property type="entry name" value="4HBT"/>
    <property type="match status" value="1"/>
</dbReference>
<proteinExistence type="predicted"/>
<evidence type="ECO:0000313" key="2">
    <source>
        <dbReference type="Proteomes" id="UP000186336"/>
    </source>
</evidence>
<dbReference type="PANTHER" id="PTHR12475:SF4">
    <property type="entry name" value="PROTEIN THEM6"/>
    <property type="match status" value="1"/>
</dbReference>
<reference evidence="1 2" key="1">
    <citation type="submission" date="2017-01" db="EMBL/GenBank/DDBJ databases">
        <title>Complete genome of Tateyamaria omphalii DOK1-4 isolated from seawater in Dokdo.</title>
        <authorList>
            <person name="Kim J.H."/>
            <person name="Chi W.-J."/>
        </authorList>
    </citation>
    <scope>NUCLEOTIDE SEQUENCE [LARGE SCALE GENOMIC DNA]</scope>
    <source>
        <strain evidence="1 2">DOK1-4</strain>
    </source>
</reference>
<accession>A0A1P8MZ43</accession>
<sequence length="190" mass="21604">MFPFVRLAKEMVKARRQAPLGLTDLHITQHRVWPWDLDGFMELNNGRALTLYDLGRLGLGQRAGLIGTLRANRWGLTMAGSSVRYRRRLHAFQKFEMRSRAVCWDDKFTYLEQSMWKPDGECASHVLYRSAVTDKNGIVPPHKVLAAMGQDAVSPPIPDWIAAWIKAEAQRPWPPMQDAEAHKTPLKSAA</sequence>
<dbReference type="Gene3D" id="3.10.129.10">
    <property type="entry name" value="Hotdog Thioesterase"/>
    <property type="match status" value="1"/>
</dbReference>
<keyword evidence="2" id="KW-1185">Reference proteome</keyword>
<dbReference type="KEGG" id="tom:BWR18_17725"/>
<dbReference type="EMBL" id="CP019312">
    <property type="protein sequence ID" value="APX13313.1"/>
    <property type="molecule type" value="Genomic_DNA"/>
</dbReference>
<dbReference type="InterPro" id="IPR029069">
    <property type="entry name" value="HotDog_dom_sf"/>
</dbReference>
<dbReference type="Pfam" id="PF13279">
    <property type="entry name" value="4HBT_2"/>
    <property type="match status" value="1"/>
</dbReference>
<evidence type="ECO:0000313" key="1">
    <source>
        <dbReference type="EMBL" id="APX13313.1"/>
    </source>
</evidence>
<dbReference type="RefSeq" id="WP_076629747.1">
    <property type="nucleotide sequence ID" value="NZ_CP019312.1"/>
</dbReference>
<dbReference type="Proteomes" id="UP000186336">
    <property type="component" value="Chromosome"/>
</dbReference>
<dbReference type="InterPro" id="IPR051490">
    <property type="entry name" value="THEM6_lcsJ_thioesterase"/>
</dbReference>
<dbReference type="STRING" id="299262.BWR18_17725"/>
<dbReference type="SUPFAM" id="SSF54637">
    <property type="entry name" value="Thioesterase/thiol ester dehydrase-isomerase"/>
    <property type="match status" value="1"/>
</dbReference>
<organism evidence="1 2">
    <name type="scientific">Tateyamaria omphalii</name>
    <dbReference type="NCBI Taxonomy" id="299262"/>
    <lineage>
        <taxon>Bacteria</taxon>
        <taxon>Pseudomonadati</taxon>
        <taxon>Pseudomonadota</taxon>
        <taxon>Alphaproteobacteria</taxon>
        <taxon>Rhodobacterales</taxon>
        <taxon>Roseobacteraceae</taxon>
        <taxon>Tateyamaria</taxon>
    </lineage>
</organism>
<dbReference type="AlphaFoldDB" id="A0A1P8MZ43"/>
<protein>
    <submittedName>
        <fullName evidence="1">Thioeseterase</fullName>
    </submittedName>
</protein>
<name>A0A1P8MZ43_9RHOB</name>
<dbReference type="PANTHER" id="PTHR12475">
    <property type="match status" value="1"/>
</dbReference>
<gene>
    <name evidence="1" type="ORF">BWR18_17725</name>
</gene>